<dbReference type="EMBL" id="WWCN01000011">
    <property type="protein sequence ID" value="MYM24626.1"/>
    <property type="molecule type" value="Genomic_DNA"/>
</dbReference>
<name>A0A6L8KB90_9BURK</name>
<dbReference type="InterPro" id="IPR043994">
    <property type="entry name" value="RnlA/LsoA-toxin_DBD"/>
</dbReference>
<organism evidence="2 3">
    <name type="scientific">Duganella flavida</name>
    <dbReference type="NCBI Taxonomy" id="2692175"/>
    <lineage>
        <taxon>Bacteria</taxon>
        <taxon>Pseudomonadati</taxon>
        <taxon>Pseudomonadota</taxon>
        <taxon>Betaproteobacteria</taxon>
        <taxon>Burkholderiales</taxon>
        <taxon>Oxalobacteraceae</taxon>
        <taxon>Telluria group</taxon>
        <taxon>Duganella</taxon>
    </lineage>
</organism>
<keyword evidence="3" id="KW-1185">Reference proteome</keyword>
<dbReference type="Gene3D" id="6.10.250.2650">
    <property type="match status" value="1"/>
</dbReference>
<dbReference type="AlphaFoldDB" id="A0A6L8KB90"/>
<gene>
    <name evidence="2" type="ORF">GTP46_18475</name>
</gene>
<comment type="caution">
    <text evidence="2">The sequence shown here is derived from an EMBL/GenBank/DDBJ whole genome shotgun (WGS) entry which is preliminary data.</text>
</comment>
<dbReference type="RefSeq" id="WP_161008080.1">
    <property type="nucleotide sequence ID" value="NZ_WWCN01000011.1"/>
</dbReference>
<reference evidence="2 3" key="1">
    <citation type="submission" date="2019-12" db="EMBL/GenBank/DDBJ databases">
        <title>Novel species isolated from a subtropical stream in China.</title>
        <authorList>
            <person name="Lu H."/>
        </authorList>
    </citation>
    <scope>NUCLEOTIDE SEQUENCE [LARGE SCALE GENOMIC DNA]</scope>
    <source>
        <strain evidence="2 3">FT135W</strain>
    </source>
</reference>
<dbReference type="Pfam" id="PF19034">
    <property type="entry name" value="RnlA-toxin_DBD"/>
    <property type="match status" value="1"/>
</dbReference>
<evidence type="ECO:0000313" key="3">
    <source>
        <dbReference type="Proteomes" id="UP000479335"/>
    </source>
</evidence>
<dbReference type="GO" id="GO:0004521">
    <property type="term" value="F:RNA endonuclease activity"/>
    <property type="evidence" value="ECO:0007669"/>
    <property type="project" value="InterPro"/>
</dbReference>
<feature type="domain" description="Bacterial toxin RNase RnlA/LsoA DBD" evidence="1">
    <location>
        <begin position="78"/>
        <end position="192"/>
    </location>
</feature>
<dbReference type="Proteomes" id="UP000479335">
    <property type="component" value="Unassembled WGS sequence"/>
</dbReference>
<accession>A0A6L8KB90</accession>
<proteinExistence type="predicted"/>
<evidence type="ECO:0000259" key="1">
    <source>
        <dbReference type="Pfam" id="PF19034"/>
    </source>
</evidence>
<evidence type="ECO:0000313" key="2">
    <source>
        <dbReference type="EMBL" id="MYM24626.1"/>
    </source>
</evidence>
<protein>
    <recommendedName>
        <fullName evidence="1">Bacterial toxin RNase RnlA/LsoA DBD domain-containing protein</fullName>
    </recommendedName>
</protein>
<sequence length="227" mass="25163">MTQEQLEHGVRFRVKKAHGDEVVIHRYNTGRFLMQGKAREVYGIVSAVLCELVPDKQAIVQAQLVAFDLPQVKAKDLLEELKQWTPSAVEILGDAGAAIIAPSLALMKLNVELTDYSAFAYPALKGLEAYMKALMAEHDMPIQNVVGFGSSFNGPKLKSGVCAKINCQHTVAAVEKSYDLYNKHRHSLFHADANIELSRIIEQKQEAVSIVHDVLRTIEQTASQIPK</sequence>